<dbReference type="InterPro" id="IPR058240">
    <property type="entry name" value="rSAM_sf"/>
</dbReference>
<dbReference type="AlphaFoldDB" id="A0A0F9C9V8"/>
<comment type="caution">
    <text evidence="1">The sequence shown here is derived from an EMBL/GenBank/DDBJ whole genome shotgun (WGS) entry which is preliminary data.</text>
</comment>
<proteinExistence type="predicted"/>
<dbReference type="SUPFAM" id="SSF102114">
    <property type="entry name" value="Radical SAM enzymes"/>
    <property type="match status" value="1"/>
</dbReference>
<sequence>MKWTKVESIKNGDKDVENRWILSLPGAGCSWAKKSEGCYMCNFKSATDKYTFGRLLPSGVFKGLYRVGHQITKKHNPDSIIIFNGGSFLNDAEIPLDAQKSLCELISRNDNLKKIIFESRPEFVTNEKMTLLKDIVGDRKLAIAIGLETKSDQIRSKSINKGFTKKNYEDAVDVINGNEA</sequence>
<evidence type="ECO:0000313" key="1">
    <source>
        <dbReference type="EMBL" id="KKK99154.1"/>
    </source>
</evidence>
<protein>
    <recommendedName>
        <fullName evidence="2">Elp3/MiaA/NifB-like radical SAM core domain-containing protein</fullName>
    </recommendedName>
</protein>
<organism evidence="1">
    <name type="scientific">marine sediment metagenome</name>
    <dbReference type="NCBI Taxonomy" id="412755"/>
    <lineage>
        <taxon>unclassified sequences</taxon>
        <taxon>metagenomes</taxon>
        <taxon>ecological metagenomes</taxon>
    </lineage>
</organism>
<gene>
    <name evidence="1" type="ORF">LCGC14_2635600</name>
</gene>
<accession>A0A0F9C9V8</accession>
<feature type="non-terminal residue" evidence="1">
    <location>
        <position position="180"/>
    </location>
</feature>
<reference evidence="1" key="1">
    <citation type="journal article" date="2015" name="Nature">
        <title>Complex archaea that bridge the gap between prokaryotes and eukaryotes.</title>
        <authorList>
            <person name="Spang A."/>
            <person name="Saw J.H."/>
            <person name="Jorgensen S.L."/>
            <person name="Zaremba-Niedzwiedzka K."/>
            <person name="Martijn J."/>
            <person name="Lind A.E."/>
            <person name="van Eijk R."/>
            <person name="Schleper C."/>
            <person name="Guy L."/>
            <person name="Ettema T.J."/>
        </authorList>
    </citation>
    <scope>NUCLEOTIDE SEQUENCE</scope>
</reference>
<evidence type="ECO:0008006" key="2">
    <source>
        <dbReference type="Google" id="ProtNLM"/>
    </source>
</evidence>
<dbReference type="EMBL" id="LAZR01045320">
    <property type="protein sequence ID" value="KKK99154.1"/>
    <property type="molecule type" value="Genomic_DNA"/>
</dbReference>
<name>A0A0F9C9V8_9ZZZZ</name>